<feature type="transmembrane region" description="Helical" evidence="2">
    <location>
        <begin position="192"/>
        <end position="212"/>
    </location>
</feature>
<proteinExistence type="predicted"/>
<sequence>MSRAPTGFEAELNCVVLGLSQVTARWTELNDYLSTLIVQDFMEPKKYWRFLFDDENFTLSKRYFWAIGCLAEFIGYIKDNNQQWDWFYEARIEPLLREENLADRLDAATLDENDLPDLDDSTYTAAKIKEERLKKFQNLVNEGKKSRDALANLQTQFENKLDTFKTLRDGLFNASALIESRASTRLGQNVKLLTYVSIFYLPLAFCAALWAIPNIQDKATKIPFVITAILVGVVTYAIVFNMDFITNKAKSWYFPRRENVVAEMRKEEQSELWRGVGQKFEQLQPQSKSQVPTEWWIPTFVTLQVFKRGAWTWKQPSEKNQLVNQAKGETGKSSDASPERGSTSAAHNADGEKEVKSSRLMFWRGKKSHDPHV</sequence>
<keyword evidence="2" id="KW-1133">Transmembrane helix</keyword>
<gene>
    <name evidence="3" type="ORF">NA56DRAFT_637974</name>
</gene>
<dbReference type="GO" id="GO:0016020">
    <property type="term" value="C:membrane"/>
    <property type="evidence" value="ECO:0007669"/>
    <property type="project" value="InterPro"/>
</dbReference>
<keyword evidence="4" id="KW-1185">Reference proteome</keyword>
<organism evidence="3 4">
    <name type="scientific">Hyaloscypha hepaticicola</name>
    <dbReference type="NCBI Taxonomy" id="2082293"/>
    <lineage>
        <taxon>Eukaryota</taxon>
        <taxon>Fungi</taxon>
        <taxon>Dikarya</taxon>
        <taxon>Ascomycota</taxon>
        <taxon>Pezizomycotina</taxon>
        <taxon>Leotiomycetes</taxon>
        <taxon>Helotiales</taxon>
        <taxon>Hyaloscyphaceae</taxon>
        <taxon>Hyaloscypha</taxon>
    </lineage>
</organism>
<dbReference type="GO" id="GO:0046873">
    <property type="term" value="F:metal ion transmembrane transporter activity"/>
    <property type="evidence" value="ECO:0007669"/>
    <property type="project" value="InterPro"/>
</dbReference>
<dbReference type="EMBL" id="KZ613533">
    <property type="protein sequence ID" value="PMD13267.1"/>
    <property type="molecule type" value="Genomic_DNA"/>
</dbReference>
<dbReference type="Proteomes" id="UP000235672">
    <property type="component" value="Unassembled WGS sequence"/>
</dbReference>
<feature type="transmembrane region" description="Helical" evidence="2">
    <location>
        <begin position="224"/>
        <end position="246"/>
    </location>
</feature>
<evidence type="ECO:0000313" key="4">
    <source>
        <dbReference type="Proteomes" id="UP000235672"/>
    </source>
</evidence>
<dbReference type="OrthoDB" id="426293at2759"/>
<evidence type="ECO:0000256" key="1">
    <source>
        <dbReference type="SAM" id="MobiDB-lite"/>
    </source>
</evidence>
<evidence type="ECO:0000256" key="2">
    <source>
        <dbReference type="SAM" id="Phobius"/>
    </source>
</evidence>
<evidence type="ECO:0000313" key="3">
    <source>
        <dbReference type="EMBL" id="PMD13267.1"/>
    </source>
</evidence>
<keyword evidence="2" id="KW-0472">Membrane</keyword>
<dbReference type="STRING" id="1745343.A0A2J6PGU6"/>
<keyword evidence="2" id="KW-0812">Transmembrane</keyword>
<accession>A0A2J6PGU6</accession>
<dbReference type="AlphaFoldDB" id="A0A2J6PGU6"/>
<reference evidence="3 4" key="1">
    <citation type="submission" date="2016-05" db="EMBL/GenBank/DDBJ databases">
        <title>A degradative enzymes factory behind the ericoid mycorrhizal symbiosis.</title>
        <authorList>
            <consortium name="DOE Joint Genome Institute"/>
            <person name="Martino E."/>
            <person name="Morin E."/>
            <person name="Grelet G."/>
            <person name="Kuo A."/>
            <person name="Kohler A."/>
            <person name="Daghino S."/>
            <person name="Barry K."/>
            <person name="Choi C."/>
            <person name="Cichocki N."/>
            <person name="Clum A."/>
            <person name="Copeland A."/>
            <person name="Hainaut M."/>
            <person name="Haridas S."/>
            <person name="Labutti K."/>
            <person name="Lindquist E."/>
            <person name="Lipzen A."/>
            <person name="Khouja H.-R."/>
            <person name="Murat C."/>
            <person name="Ohm R."/>
            <person name="Olson A."/>
            <person name="Spatafora J."/>
            <person name="Veneault-Fourrey C."/>
            <person name="Henrissat B."/>
            <person name="Grigoriev I."/>
            <person name="Martin F."/>
            <person name="Perotto S."/>
        </authorList>
    </citation>
    <scope>NUCLEOTIDE SEQUENCE [LARGE SCALE GENOMIC DNA]</scope>
    <source>
        <strain evidence="3 4">UAMH 7357</strain>
    </source>
</reference>
<dbReference type="Pfam" id="PF01544">
    <property type="entry name" value="CorA"/>
    <property type="match status" value="1"/>
</dbReference>
<protein>
    <submittedName>
        <fullName evidence="3">Uncharacterized protein</fullName>
    </submittedName>
</protein>
<name>A0A2J6PGU6_9HELO</name>
<feature type="region of interest" description="Disordered" evidence="1">
    <location>
        <begin position="317"/>
        <end position="373"/>
    </location>
</feature>
<dbReference type="InterPro" id="IPR002523">
    <property type="entry name" value="MgTranspt_CorA/ZnTranspt_ZntB"/>
</dbReference>
<feature type="compositionally biased region" description="Polar residues" evidence="1">
    <location>
        <begin position="331"/>
        <end position="346"/>
    </location>
</feature>